<dbReference type="EMBL" id="SLXP01000021">
    <property type="protein sequence ID" value="TCP38094.1"/>
    <property type="molecule type" value="Genomic_DNA"/>
</dbReference>
<dbReference type="RefSeq" id="WP_132466195.1">
    <property type="nucleotide sequence ID" value="NZ_SLXP01000021.1"/>
</dbReference>
<comment type="similarity">
    <text evidence="2">Belongs to the CbiQ family.</text>
</comment>
<dbReference type="InterPro" id="IPR012809">
    <property type="entry name" value="ECF_CbiQ"/>
</dbReference>
<feature type="transmembrane region" description="Helical" evidence="7">
    <location>
        <begin position="240"/>
        <end position="259"/>
    </location>
</feature>
<dbReference type="InterPro" id="IPR051611">
    <property type="entry name" value="ECF_transporter_component"/>
</dbReference>
<dbReference type="PANTHER" id="PTHR34857">
    <property type="entry name" value="SLL0384 PROTEIN"/>
    <property type="match status" value="1"/>
</dbReference>
<evidence type="ECO:0000256" key="4">
    <source>
        <dbReference type="ARBA" id="ARBA00022692"/>
    </source>
</evidence>
<evidence type="ECO:0000256" key="6">
    <source>
        <dbReference type="ARBA" id="ARBA00023136"/>
    </source>
</evidence>
<evidence type="ECO:0000256" key="1">
    <source>
        <dbReference type="ARBA" id="ARBA00004651"/>
    </source>
</evidence>
<proteinExistence type="inferred from homology"/>
<evidence type="ECO:0000313" key="8">
    <source>
        <dbReference type="EMBL" id="TCP38094.1"/>
    </source>
</evidence>
<dbReference type="PANTHER" id="PTHR34857:SF2">
    <property type="entry name" value="SLL0384 PROTEIN"/>
    <property type="match status" value="1"/>
</dbReference>
<protein>
    <submittedName>
        <fullName evidence="8">Cobalt/nickel transport system permease protein</fullName>
    </submittedName>
</protein>
<sequence>MGHILTLERQTLSDTGAGHGGALARLDPRARILGACAFAMVTVVCSWMPVLVAALLMAVGLMWLSRVPVAPTLRRMAAMDSFIIFLLALLPFSVPGDTIFTLWGFAASWQGLALAVEILLTANAVVLALLSLVGTMEPVTLGHALSRLRVPDTLVHLLMFTIRYIDVLRAEYLRLRQAMKMRGFRPSTNWHSYRSFGYLVGMMLVRAIERSERVLGAMKCRGFAGRIPLLETLAYGRSDALFAAGLGAALLALFAAEIAHAAV</sequence>
<dbReference type="NCBIfam" id="TIGR02454">
    <property type="entry name" value="ECF_T_CbiQ"/>
    <property type="match status" value="1"/>
</dbReference>
<dbReference type="GO" id="GO:0043190">
    <property type="term" value="C:ATP-binding cassette (ABC) transporter complex"/>
    <property type="evidence" value="ECO:0007669"/>
    <property type="project" value="InterPro"/>
</dbReference>
<evidence type="ECO:0000256" key="5">
    <source>
        <dbReference type="ARBA" id="ARBA00022989"/>
    </source>
</evidence>
<comment type="caution">
    <text evidence="8">The sequence shown here is derived from an EMBL/GenBank/DDBJ whole genome shotgun (WGS) entry which is preliminary data.</text>
</comment>
<dbReference type="GO" id="GO:0006824">
    <property type="term" value="P:cobalt ion transport"/>
    <property type="evidence" value="ECO:0007669"/>
    <property type="project" value="InterPro"/>
</dbReference>
<feature type="transmembrane region" description="Helical" evidence="7">
    <location>
        <begin position="112"/>
        <end position="133"/>
    </location>
</feature>
<accession>A0A4R2PSL9</accession>
<name>A0A4R2PSL9_9RHOB</name>
<feature type="transmembrane region" description="Helical" evidence="7">
    <location>
        <begin position="82"/>
        <end position="105"/>
    </location>
</feature>
<keyword evidence="5 7" id="KW-1133">Transmembrane helix</keyword>
<evidence type="ECO:0000256" key="7">
    <source>
        <dbReference type="SAM" id="Phobius"/>
    </source>
</evidence>
<dbReference type="InterPro" id="IPR003339">
    <property type="entry name" value="ABC/ECF_trnsptr_transmembrane"/>
</dbReference>
<keyword evidence="3" id="KW-1003">Cell membrane</keyword>
<organism evidence="8 9">
    <name type="scientific">Rhodovulum marinum</name>
    <dbReference type="NCBI Taxonomy" id="320662"/>
    <lineage>
        <taxon>Bacteria</taxon>
        <taxon>Pseudomonadati</taxon>
        <taxon>Pseudomonadota</taxon>
        <taxon>Alphaproteobacteria</taxon>
        <taxon>Rhodobacterales</taxon>
        <taxon>Paracoccaceae</taxon>
        <taxon>Rhodovulum</taxon>
    </lineage>
</organism>
<evidence type="ECO:0000313" key="9">
    <source>
        <dbReference type="Proteomes" id="UP000294835"/>
    </source>
</evidence>
<dbReference type="Pfam" id="PF02361">
    <property type="entry name" value="CbiQ"/>
    <property type="match status" value="1"/>
</dbReference>
<comment type="subcellular location">
    <subcellularLocation>
        <location evidence="1">Cell membrane</location>
        <topology evidence="1">Multi-pass membrane protein</topology>
    </subcellularLocation>
</comment>
<feature type="transmembrane region" description="Helical" evidence="7">
    <location>
        <begin position="153"/>
        <end position="170"/>
    </location>
</feature>
<dbReference type="OrthoDB" id="4533at2"/>
<evidence type="ECO:0000256" key="3">
    <source>
        <dbReference type="ARBA" id="ARBA00022475"/>
    </source>
</evidence>
<keyword evidence="9" id="KW-1185">Reference proteome</keyword>
<dbReference type="Proteomes" id="UP000294835">
    <property type="component" value="Unassembled WGS sequence"/>
</dbReference>
<dbReference type="AlphaFoldDB" id="A0A4R2PSL9"/>
<reference evidence="8 9" key="1">
    <citation type="submission" date="2019-03" db="EMBL/GenBank/DDBJ databases">
        <title>Genomic Encyclopedia of Type Strains, Phase IV (KMG-IV): sequencing the most valuable type-strain genomes for metagenomic binning, comparative biology and taxonomic classification.</title>
        <authorList>
            <person name="Goeker M."/>
        </authorList>
    </citation>
    <scope>NUCLEOTIDE SEQUENCE [LARGE SCALE GENOMIC DNA]</scope>
    <source>
        <strain evidence="8 9">DSM 18063</strain>
    </source>
</reference>
<keyword evidence="6 7" id="KW-0472">Membrane</keyword>
<feature type="transmembrane region" description="Helical" evidence="7">
    <location>
        <begin position="32"/>
        <end position="62"/>
    </location>
</feature>
<keyword evidence="4 7" id="KW-0812">Transmembrane</keyword>
<dbReference type="CDD" id="cd16914">
    <property type="entry name" value="EcfT"/>
    <property type="match status" value="1"/>
</dbReference>
<evidence type="ECO:0000256" key="2">
    <source>
        <dbReference type="ARBA" id="ARBA00008564"/>
    </source>
</evidence>
<gene>
    <name evidence="8" type="ORF">EV662_12117</name>
</gene>